<organism evidence="1 2">
    <name type="scientific">Kushneria aurantia</name>
    <dbReference type="NCBI Taxonomy" id="504092"/>
    <lineage>
        <taxon>Bacteria</taxon>
        <taxon>Pseudomonadati</taxon>
        <taxon>Pseudomonadota</taxon>
        <taxon>Gammaproteobacteria</taxon>
        <taxon>Oceanospirillales</taxon>
        <taxon>Halomonadaceae</taxon>
        <taxon>Kushneria</taxon>
    </lineage>
</organism>
<accession>A0ABV6G6M7</accession>
<comment type="caution">
    <text evidence="1">The sequence shown here is derived from an EMBL/GenBank/DDBJ whole genome shotgun (WGS) entry which is preliminary data.</text>
</comment>
<name>A0ABV6G6M7_9GAMM</name>
<evidence type="ECO:0008006" key="3">
    <source>
        <dbReference type="Google" id="ProtNLM"/>
    </source>
</evidence>
<dbReference type="SUPFAM" id="SSF55486">
    <property type="entry name" value="Metalloproteases ('zincins'), catalytic domain"/>
    <property type="match status" value="1"/>
</dbReference>
<dbReference type="RefSeq" id="WP_156826757.1">
    <property type="nucleotide sequence ID" value="NZ_JBHLVX010000056.1"/>
</dbReference>
<gene>
    <name evidence="1" type="ORF">ACFFHW_15100</name>
</gene>
<reference evidence="1 2" key="1">
    <citation type="submission" date="2024-09" db="EMBL/GenBank/DDBJ databases">
        <authorList>
            <person name="Sun Q."/>
            <person name="Mori K."/>
        </authorList>
    </citation>
    <scope>NUCLEOTIDE SEQUENCE [LARGE SCALE GENOMIC DNA]</scope>
    <source>
        <strain evidence="1 2">CCM 7415</strain>
    </source>
</reference>
<dbReference type="EMBL" id="JBHLVX010000056">
    <property type="protein sequence ID" value="MFC0269296.1"/>
    <property type="molecule type" value="Genomic_DNA"/>
</dbReference>
<protein>
    <recommendedName>
        <fullName evidence="3">DUF1570 domain-containing protein</fullName>
    </recommendedName>
</protein>
<keyword evidence="2" id="KW-1185">Reference proteome</keyword>
<evidence type="ECO:0000313" key="2">
    <source>
        <dbReference type="Proteomes" id="UP001589814"/>
    </source>
</evidence>
<evidence type="ECO:0000313" key="1">
    <source>
        <dbReference type="EMBL" id="MFC0269296.1"/>
    </source>
</evidence>
<proteinExistence type="predicted"/>
<dbReference type="Proteomes" id="UP001589814">
    <property type="component" value="Unassembled WGS sequence"/>
</dbReference>
<sequence length="343" mass="39192">MYRRKVNMIISIKGCWVITVMLICITLSVTNLASAKSIISGECYYLQRDGASESLVYKEGSDQNFGNIRYFAASNDMYQAWTRARLDDLRLQLDTADEIYREILGLVPPLDMPRYHQADFIMANLLAGRGRGGKAYDEVVRSAINRECHIRMALGGQVNPAKNLTPAHELFHMYLNAYMMFKQAWLQEGLARWSEGLFSGRMQNEEILPAKAEALETLLSKSYDAASFWQRLFYLVDFKSKIDTPTAIRDRRYLDGSRVVSSTELYGGGFIAWLFESLCETSALLAQQHQWPKYGWPEAEQHSPDHNWAILSAIHNAVVSYVPENEQSDELRAFMRLIASRLD</sequence>